<dbReference type="InterPro" id="IPR006015">
    <property type="entry name" value="Universal_stress_UspA"/>
</dbReference>
<evidence type="ECO:0000256" key="1">
    <source>
        <dbReference type="ARBA" id="ARBA00008791"/>
    </source>
</evidence>
<dbReference type="RefSeq" id="WP_256030625.1">
    <property type="nucleotide sequence ID" value="NZ_JAHLKM010000029.1"/>
</dbReference>
<dbReference type="InterPro" id="IPR014729">
    <property type="entry name" value="Rossmann-like_a/b/a_fold"/>
</dbReference>
<keyword evidence="4" id="KW-1185">Reference proteome</keyword>
<dbReference type="PRINTS" id="PR01438">
    <property type="entry name" value="UNVRSLSTRESS"/>
</dbReference>
<dbReference type="CDD" id="cd00293">
    <property type="entry name" value="USP-like"/>
    <property type="match status" value="1"/>
</dbReference>
<reference evidence="3" key="1">
    <citation type="journal article" date="2023" name="Front. Microbiol.">
        <title>Genomic-based phylogenetic and metabolic analyses of the genus Natronomonas, and description of Natronomonas aquatica sp. nov.</title>
        <authorList>
            <person name="Garcia-Roldan A."/>
            <person name="Duran-Viseras A."/>
            <person name="de la Haba R.R."/>
            <person name="Corral P."/>
            <person name="Sanchez-Porro C."/>
            <person name="Ventosa A."/>
        </authorList>
    </citation>
    <scope>NUCLEOTIDE SEQUENCE</scope>
    <source>
        <strain evidence="3">F2-12</strain>
    </source>
</reference>
<dbReference type="PANTHER" id="PTHR46268">
    <property type="entry name" value="STRESS RESPONSE PROTEIN NHAX"/>
    <property type="match status" value="1"/>
</dbReference>
<dbReference type="Gene3D" id="3.40.50.620">
    <property type="entry name" value="HUPs"/>
    <property type="match status" value="1"/>
</dbReference>
<accession>A0A9R1D7T8</accession>
<name>A0A9R1D7T8_9EURY</name>
<dbReference type="AlphaFoldDB" id="A0A9R1D7T8"/>
<gene>
    <name evidence="3" type="ORF">KM295_14015</name>
</gene>
<comment type="similarity">
    <text evidence="1">Belongs to the universal stress protein A family.</text>
</comment>
<evidence type="ECO:0000313" key="4">
    <source>
        <dbReference type="Proteomes" id="UP001139494"/>
    </source>
</evidence>
<comment type="caution">
    <text evidence="3">The sequence shown here is derived from an EMBL/GenBank/DDBJ whole genome shotgun (WGS) entry which is preliminary data.</text>
</comment>
<proteinExistence type="inferred from homology"/>
<dbReference type="Pfam" id="PF00582">
    <property type="entry name" value="Usp"/>
    <property type="match status" value="1"/>
</dbReference>
<organism evidence="3 4">
    <name type="scientific">Natronomonas aquatica</name>
    <dbReference type="NCBI Taxonomy" id="2841590"/>
    <lineage>
        <taxon>Archaea</taxon>
        <taxon>Methanobacteriati</taxon>
        <taxon>Methanobacteriota</taxon>
        <taxon>Stenosarchaea group</taxon>
        <taxon>Halobacteria</taxon>
        <taxon>Halobacteriales</taxon>
        <taxon>Natronomonadaceae</taxon>
        <taxon>Natronomonas</taxon>
    </lineage>
</organism>
<evidence type="ECO:0000313" key="3">
    <source>
        <dbReference type="EMBL" id="MCQ4334570.1"/>
    </source>
</evidence>
<evidence type="ECO:0000259" key="2">
    <source>
        <dbReference type="Pfam" id="PF00582"/>
    </source>
</evidence>
<feature type="domain" description="UspA" evidence="2">
    <location>
        <begin position="1"/>
        <end position="140"/>
    </location>
</feature>
<dbReference type="EMBL" id="JAHLKM010000029">
    <property type="protein sequence ID" value="MCQ4334570.1"/>
    <property type="molecule type" value="Genomic_DNA"/>
</dbReference>
<sequence length="144" mass="15083">MYDDILVPTDGGEGMEAVIERAIDMAKQRGATLHALSVIDSNVFLTLDEELTDAVEGELEANAQGAVETISGAAEEAGVESSVTVRRGRPGEEILAYAEGIGADLLVMGTRSKDGHERRMLGSVAQDVVSEATQPTLVVPLGSD</sequence>
<dbReference type="InterPro" id="IPR006016">
    <property type="entry name" value="UspA"/>
</dbReference>
<dbReference type="Proteomes" id="UP001139494">
    <property type="component" value="Unassembled WGS sequence"/>
</dbReference>
<protein>
    <submittedName>
        <fullName evidence="3">Universal stress protein</fullName>
    </submittedName>
</protein>
<dbReference type="SUPFAM" id="SSF52402">
    <property type="entry name" value="Adenine nucleotide alpha hydrolases-like"/>
    <property type="match status" value="1"/>
</dbReference>
<dbReference type="PANTHER" id="PTHR46268:SF6">
    <property type="entry name" value="UNIVERSAL STRESS PROTEIN UP12"/>
    <property type="match status" value="1"/>
</dbReference>